<dbReference type="AlphaFoldDB" id="A0AAD5V0R5"/>
<comment type="caution">
    <text evidence="1">The sequence shown here is derived from an EMBL/GenBank/DDBJ whole genome shotgun (WGS) entry which is preliminary data.</text>
</comment>
<name>A0AAD5V0R5_9APHY</name>
<organism evidence="1 2">
    <name type="scientific">Meripilus lineatus</name>
    <dbReference type="NCBI Taxonomy" id="2056292"/>
    <lineage>
        <taxon>Eukaryota</taxon>
        <taxon>Fungi</taxon>
        <taxon>Dikarya</taxon>
        <taxon>Basidiomycota</taxon>
        <taxon>Agaricomycotina</taxon>
        <taxon>Agaricomycetes</taxon>
        <taxon>Polyporales</taxon>
        <taxon>Meripilaceae</taxon>
        <taxon>Meripilus</taxon>
    </lineage>
</organism>
<dbReference type="Proteomes" id="UP001212997">
    <property type="component" value="Unassembled WGS sequence"/>
</dbReference>
<gene>
    <name evidence="1" type="ORF">NLI96_g7752</name>
</gene>
<evidence type="ECO:0000313" key="1">
    <source>
        <dbReference type="EMBL" id="KAJ3481293.1"/>
    </source>
</evidence>
<dbReference type="EMBL" id="JANAWD010000329">
    <property type="protein sequence ID" value="KAJ3481293.1"/>
    <property type="molecule type" value="Genomic_DNA"/>
</dbReference>
<sequence>MVREAKTQWLSMPEHFMTDYRSIASYIRSDIYLELCKCRDFLQSRYVVQSNTNPLVTDHETVCPTSSAGTLCIDSPRRLARDVIAQALGIITTDDRKTRDRMPRSLRKSRANKDRSAFYLDVLHEIAMIRVEGMLAVMQDPRQARQKAMEVDATPPASLFFPNSGLDDLSFYQPSVPEQVDPTLACEDPQDEGHSHTEFVHLHWQAVPISDSTSDSVMLPSGSTTQRAAIADWFTQDPA</sequence>
<reference evidence="1" key="1">
    <citation type="submission" date="2022-07" db="EMBL/GenBank/DDBJ databases">
        <title>Genome Sequence of Physisporinus lineatus.</title>
        <authorList>
            <person name="Buettner E."/>
        </authorList>
    </citation>
    <scope>NUCLEOTIDE SEQUENCE</scope>
    <source>
        <strain evidence="1">VT162</strain>
    </source>
</reference>
<keyword evidence="2" id="KW-1185">Reference proteome</keyword>
<accession>A0AAD5V0R5</accession>
<evidence type="ECO:0000313" key="2">
    <source>
        <dbReference type="Proteomes" id="UP001212997"/>
    </source>
</evidence>
<protein>
    <submittedName>
        <fullName evidence="1">Uncharacterized protein</fullName>
    </submittedName>
</protein>
<proteinExistence type="predicted"/>